<dbReference type="GO" id="GO:0003723">
    <property type="term" value="F:RNA binding"/>
    <property type="evidence" value="ECO:0007669"/>
    <property type="project" value="InterPro"/>
</dbReference>
<dbReference type="PANTHER" id="PTHR47926">
    <property type="entry name" value="PENTATRICOPEPTIDE REPEAT-CONTAINING PROTEIN"/>
    <property type="match status" value="1"/>
</dbReference>
<dbReference type="EMBL" id="JAMSHJ010000001">
    <property type="protein sequence ID" value="KAI5442057.1"/>
    <property type="molecule type" value="Genomic_DNA"/>
</dbReference>
<dbReference type="InterPro" id="IPR011990">
    <property type="entry name" value="TPR-like_helical_dom_sf"/>
</dbReference>
<dbReference type="InterPro" id="IPR046848">
    <property type="entry name" value="E_motif"/>
</dbReference>
<sequence length="167" mass="18231">MCAKCGSINKACELFHGLRKRDVVAYSAMIYGCGINGKVYDAVELFEQMVGESIDPNLATTMALVDLLGRAEWLDEAYKLITNMPMQPNAGVRGALLLARRLHGNVKVGEIAAQHCIKLESETAGYYSLLSGIYATVGKWNDAKNLTTGMEGKKIIKIPGCSWTQIE</sequence>
<keyword evidence="1" id="KW-0677">Repeat</keyword>
<evidence type="ECO:0000256" key="1">
    <source>
        <dbReference type="ARBA" id="ARBA00022737"/>
    </source>
</evidence>
<dbReference type="AlphaFoldDB" id="A0A9D5BAQ0"/>
<dbReference type="Gramene" id="Psat01G0121100-T3">
    <property type="protein sequence ID" value="KAI5442057.1"/>
    <property type="gene ID" value="KIW84_011211"/>
</dbReference>
<dbReference type="Pfam" id="PF20431">
    <property type="entry name" value="E_motif"/>
    <property type="match status" value="1"/>
</dbReference>
<dbReference type="NCBIfam" id="TIGR00756">
    <property type="entry name" value="PPR"/>
    <property type="match status" value="1"/>
</dbReference>
<gene>
    <name evidence="3" type="ORF">KIW84_011211</name>
</gene>
<protein>
    <submittedName>
        <fullName evidence="3">Variant 3, Pentatricopeptide repeat-containing protein</fullName>
    </submittedName>
</protein>
<dbReference type="Proteomes" id="UP001058974">
    <property type="component" value="Chromosome 1"/>
</dbReference>
<proteinExistence type="predicted"/>
<organism evidence="3 4">
    <name type="scientific">Pisum sativum</name>
    <name type="common">Garden pea</name>
    <name type="synonym">Lathyrus oleraceus</name>
    <dbReference type="NCBI Taxonomy" id="3888"/>
    <lineage>
        <taxon>Eukaryota</taxon>
        <taxon>Viridiplantae</taxon>
        <taxon>Streptophyta</taxon>
        <taxon>Embryophyta</taxon>
        <taxon>Tracheophyta</taxon>
        <taxon>Spermatophyta</taxon>
        <taxon>Magnoliopsida</taxon>
        <taxon>eudicotyledons</taxon>
        <taxon>Gunneridae</taxon>
        <taxon>Pentapetalae</taxon>
        <taxon>rosids</taxon>
        <taxon>fabids</taxon>
        <taxon>Fabales</taxon>
        <taxon>Fabaceae</taxon>
        <taxon>Papilionoideae</taxon>
        <taxon>50 kb inversion clade</taxon>
        <taxon>NPAAA clade</taxon>
        <taxon>Hologalegina</taxon>
        <taxon>IRL clade</taxon>
        <taxon>Fabeae</taxon>
        <taxon>Lathyrus</taxon>
    </lineage>
</organism>
<feature type="repeat" description="PPR" evidence="2">
    <location>
        <begin position="22"/>
        <end position="56"/>
    </location>
</feature>
<name>A0A9D5BAQ0_PEA</name>
<dbReference type="Pfam" id="PF13041">
    <property type="entry name" value="PPR_2"/>
    <property type="match status" value="1"/>
</dbReference>
<comment type="caution">
    <text evidence="3">The sequence shown here is derived from an EMBL/GenBank/DDBJ whole genome shotgun (WGS) entry which is preliminary data.</text>
</comment>
<dbReference type="PROSITE" id="PS51257">
    <property type="entry name" value="PROKAR_LIPOPROTEIN"/>
    <property type="match status" value="1"/>
</dbReference>
<evidence type="ECO:0000313" key="3">
    <source>
        <dbReference type="EMBL" id="KAI5442057.1"/>
    </source>
</evidence>
<accession>A0A9D5BAQ0</accession>
<evidence type="ECO:0000313" key="4">
    <source>
        <dbReference type="Proteomes" id="UP001058974"/>
    </source>
</evidence>
<dbReference type="GO" id="GO:0009451">
    <property type="term" value="P:RNA modification"/>
    <property type="evidence" value="ECO:0007669"/>
    <property type="project" value="InterPro"/>
</dbReference>
<evidence type="ECO:0000256" key="2">
    <source>
        <dbReference type="PROSITE-ProRule" id="PRU00708"/>
    </source>
</evidence>
<dbReference type="InterPro" id="IPR002885">
    <property type="entry name" value="PPR_rpt"/>
</dbReference>
<dbReference type="InterPro" id="IPR046960">
    <property type="entry name" value="PPR_At4g14850-like_plant"/>
</dbReference>
<keyword evidence="4" id="KW-1185">Reference proteome</keyword>
<dbReference type="PROSITE" id="PS51375">
    <property type="entry name" value="PPR"/>
    <property type="match status" value="1"/>
</dbReference>
<dbReference type="PANTHER" id="PTHR47926:SF545">
    <property type="entry name" value="PENTACOTRIPEPTIDE-REPEAT REGION OF PRORP DOMAIN-CONTAINING PROTEIN"/>
    <property type="match status" value="1"/>
</dbReference>
<reference evidence="3 4" key="1">
    <citation type="journal article" date="2022" name="Nat. Genet.">
        <title>Improved pea reference genome and pan-genome highlight genomic features and evolutionary characteristics.</title>
        <authorList>
            <person name="Yang T."/>
            <person name="Liu R."/>
            <person name="Luo Y."/>
            <person name="Hu S."/>
            <person name="Wang D."/>
            <person name="Wang C."/>
            <person name="Pandey M.K."/>
            <person name="Ge S."/>
            <person name="Xu Q."/>
            <person name="Li N."/>
            <person name="Li G."/>
            <person name="Huang Y."/>
            <person name="Saxena R.K."/>
            <person name="Ji Y."/>
            <person name="Li M."/>
            <person name="Yan X."/>
            <person name="He Y."/>
            <person name="Liu Y."/>
            <person name="Wang X."/>
            <person name="Xiang C."/>
            <person name="Varshney R.K."/>
            <person name="Ding H."/>
            <person name="Gao S."/>
            <person name="Zong X."/>
        </authorList>
    </citation>
    <scope>NUCLEOTIDE SEQUENCE [LARGE SCALE GENOMIC DNA]</scope>
    <source>
        <strain evidence="3 4">cv. Zhongwan 6</strain>
    </source>
</reference>
<dbReference type="Gene3D" id="1.25.40.10">
    <property type="entry name" value="Tetratricopeptide repeat domain"/>
    <property type="match status" value="1"/>
</dbReference>